<gene>
    <name evidence="1" type="ORF">A8C32_03105</name>
</gene>
<sequence>MKWHFSILSFFFLIITYGQENQIRGRILDSYGVPIPFANIIVNDNASPSKTITYGYSDNKGEFRIDISENLEIVFLNITCIGYVEKSVSYHSKSNKYLEINIETSVTKLKEVVIEARQLRDTLKLDIKNMNLSKDDNLRKMLEKTGGVILSEDGSISYQGKQINRVLVNGKEVFVNQNKVALDNITYDIMKGVQVINNYKDKFSLDFDRIRSPVINIETKSEFKGVLKAEIDLGYGHKKNYLFGGKGFFFSDKINAFLTSNSNNFGKKEFSQKDISTPIQQYASPALRGLLSPFFETNQRARKSFISSSSITLRKEKKNSKSGIVLYYGATSNEVLRSQNIFIGDTLIRKSHLDLREEGHFVSATINHVQKLSSKTVLQNIFSSVITTKENNNMSLDSLFSPNLSFFLERTKIKPSNFSVVNSLKVTSLLNYHTSFNINLDFYQENISNNLDTQLINSTTPKVIQKEDFSKQHFSFNPNFKFKLKNASLNLGGNLISRREKAILNNQGNLFGENKRKRHLVISELLALYKGYVGKLDYNFSFTPTLIYSEKSNNSTISKMSHTLVYNFETQKKISIGFRRRFYFQDLTMMFDTIIKSVNNIVVSDIKRNDGFSVKDIASFSWFNNNVAKSKSTFFIYNYSKENNFLQSTLDSVSNNIFFYSNRVFDDKHTHNINLGIKKGFYLGSKLNRLDLSGGLKFSFTDYPTIFSGLETDANITSWEPSIAITYVPRKIFIREITNVSKYRPQIFRVGDVETNRQTIFNNRLTIEGGRQEINWSVDFDYQFYNVQQDNFGVLDLNLLFGYEVSDKFKLSLKGQSILSLFKINNFNSVNTLSNGNVVTQTFNNNNLGFLLLNATIKL</sequence>
<dbReference type="AlphaFoldDB" id="A0A1E5TAP4"/>
<evidence type="ECO:0000313" key="1">
    <source>
        <dbReference type="EMBL" id="OEK08452.1"/>
    </source>
</evidence>
<protein>
    <recommendedName>
        <fullName evidence="3">TonB-dependent receptor</fullName>
    </recommendedName>
</protein>
<evidence type="ECO:0000313" key="2">
    <source>
        <dbReference type="Proteomes" id="UP000095713"/>
    </source>
</evidence>
<dbReference type="RefSeq" id="WP_069829959.1">
    <property type="nucleotide sequence ID" value="NZ_MDJD01000034.1"/>
</dbReference>
<dbReference type="EMBL" id="MDJD01000034">
    <property type="protein sequence ID" value="OEK08452.1"/>
    <property type="molecule type" value="Genomic_DNA"/>
</dbReference>
<dbReference type="OrthoDB" id="603275at2"/>
<evidence type="ECO:0008006" key="3">
    <source>
        <dbReference type="Google" id="ProtNLM"/>
    </source>
</evidence>
<name>A0A1E5TAP4_9FLAO</name>
<dbReference type="STRING" id="1849968.A8C32_03105"/>
<comment type="caution">
    <text evidence="1">The sequence shown here is derived from an EMBL/GenBank/DDBJ whole genome shotgun (WGS) entry which is preliminary data.</text>
</comment>
<dbReference type="Proteomes" id="UP000095713">
    <property type="component" value="Unassembled WGS sequence"/>
</dbReference>
<accession>A0A1E5TAP4</accession>
<reference evidence="1 2" key="1">
    <citation type="submission" date="2016-05" db="EMBL/GenBank/DDBJ databases">
        <title>Draft Genome Sequence of Algibacter sp. Strain SK-16 Isolated from the Surface Water of Aburatsubo Inlet.</title>
        <authorList>
            <person name="Wong S.-K."/>
            <person name="Yoshizawa S."/>
            <person name="Nakajima Y."/>
            <person name="Ogura Y."/>
            <person name="Tetsuya H."/>
            <person name="Hamasaki K."/>
        </authorList>
    </citation>
    <scope>NUCLEOTIDE SEQUENCE [LARGE SCALE GENOMIC DNA]</scope>
    <source>
        <strain evidence="1 2">SK-16</strain>
    </source>
</reference>
<proteinExistence type="predicted"/>
<dbReference type="SUPFAM" id="SSF49464">
    <property type="entry name" value="Carboxypeptidase regulatory domain-like"/>
    <property type="match status" value="1"/>
</dbReference>
<keyword evidence="2" id="KW-1185">Reference proteome</keyword>
<organism evidence="1 2">
    <name type="scientific">Flavivirga aquatica</name>
    <dbReference type="NCBI Taxonomy" id="1849968"/>
    <lineage>
        <taxon>Bacteria</taxon>
        <taxon>Pseudomonadati</taxon>
        <taxon>Bacteroidota</taxon>
        <taxon>Flavobacteriia</taxon>
        <taxon>Flavobacteriales</taxon>
        <taxon>Flavobacteriaceae</taxon>
        <taxon>Flavivirga</taxon>
    </lineage>
</organism>
<dbReference type="SUPFAM" id="SSF56935">
    <property type="entry name" value="Porins"/>
    <property type="match status" value="1"/>
</dbReference>
<dbReference type="InterPro" id="IPR008969">
    <property type="entry name" value="CarboxyPept-like_regulatory"/>
</dbReference>